<evidence type="ECO:0000313" key="1">
    <source>
        <dbReference type="EMBL" id="UWQ54996.1"/>
    </source>
</evidence>
<protein>
    <submittedName>
        <fullName evidence="1">Uncharacterized protein</fullName>
    </submittedName>
</protein>
<dbReference type="Proteomes" id="UP001058713">
    <property type="component" value="Chromosome"/>
</dbReference>
<organism evidence="1 2">
    <name type="scientific">Leisingera caerulea</name>
    <name type="common">Phaeobacter caeruleus</name>
    <dbReference type="NCBI Taxonomy" id="506591"/>
    <lineage>
        <taxon>Bacteria</taxon>
        <taxon>Pseudomonadati</taxon>
        <taxon>Pseudomonadota</taxon>
        <taxon>Alphaproteobacteria</taxon>
        <taxon>Rhodobacterales</taxon>
        <taxon>Roseobacteraceae</taxon>
        <taxon>Leisingera</taxon>
    </lineage>
</organism>
<accession>A0A9Q9LZA8</accession>
<gene>
    <name evidence="1" type="ORF">K3721_05535</name>
</gene>
<dbReference type="RefSeq" id="WP_259972127.1">
    <property type="nucleotide sequence ID" value="NZ_CP081070.1"/>
</dbReference>
<reference evidence="1" key="1">
    <citation type="submission" date="2021-08" db="EMBL/GenBank/DDBJ databases">
        <authorList>
            <person name="Nwanade C."/>
            <person name="Wang M."/>
            <person name="Masoudi A."/>
            <person name="Yu Z."/>
            <person name="Liu J."/>
        </authorList>
    </citation>
    <scope>NUCLEOTIDE SEQUENCE</scope>
    <source>
        <strain evidence="1">S122</strain>
    </source>
</reference>
<dbReference type="EMBL" id="CP081070">
    <property type="protein sequence ID" value="UWQ54996.1"/>
    <property type="molecule type" value="Genomic_DNA"/>
</dbReference>
<sequence>MNDINELLSWVEQVAASHREEALELIRNAREEDRKIFQRMKTEWLQDLADRDK</sequence>
<name>A0A9Q9LZA8_LEICA</name>
<proteinExistence type="predicted"/>
<dbReference type="AlphaFoldDB" id="A0A9Q9LZA8"/>
<dbReference type="KEGG" id="lcae:K3721_05535"/>
<evidence type="ECO:0000313" key="2">
    <source>
        <dbReference type="Proteomes" id="UP001058713"/>
    </source>
</evidence>